<proteinExistence type="predicted"/>
<evidence type="ECO:0000313" key="3">
    <source>
        <dbReference type="Proteomes" id="UP001219037"/>
    </source>
</evidence>
<feature type="region of interest" description="Disordered" evidence="1">
    <location>
        <begin position="74"/>
        <end position="106"/>
    </location>
</feature>
<gene>
    <name evidence="2" type="ORF">P8192_05185</name>
</gene>
<evidence type="ECO:0000313" key="2">
    <source>
        <dbReference type="EMBL" id="WFP17503.1"/>
    </source>
</evidence>
<reference evidence="2 3" key="1">
    <citation type="submission" date="2023-04" db="EMBL/GenBank/DDBJ databases">
        <title>Funneling lignin-derived compounds into biodiesel using alkali-halophilic Citricoccus sp. P2.</title>
        <authorList>
            <person name="Luo C.-B."/>
        </authorList>
    </citation>
    <scope>NUCLEOTIDE SEQUENCE [LARGE SCALE GENOMIC DNA]</scope>
    <source>
        <strain evidence="2 3">P2</strain>
    </source>
</reference>
<evidence type="ECO:0008006" key="4">
    <source>
        <dbReference type="Google" id="ProtNLM"/>
    </source>
</evidence>
<accession>A0ABY8HA08</accession>
<name>A0ABY8HA08_9MICC</name>
<dbReference type="RefSeq" id="WP_278159064.1">
    <property type="nucleotide sequence ID" value="NZ_CP121252.1"/>
</dbReference>
<dbReference type="EMBL" id="CP121252">
    <property type="protein sequence ID" value="WFP17503.1"/>
    <property type="molecule type" value="Genomic_DNA"/>
</dbReference>
<evidence type="ECO:0000256" key="1">
    <source>
        <dbReference type="SAM" id="MobiDB-lite"/>
    </source>
</evidence>
<feature type="compositionally biased region" description="Polar residues" evidence="1">
    <location>
        <begin position="78"/>
        <end position="92"/>
    </location>
</feature>
<keyword evidence="3" id="KW-1185">Reference proteome</keyword>
<protein>
    <recommendedName>
        <fullName evidence="4">DUF4352 domain-containing protein</fullName>
    </recommendedName>
</protein>
<sequence length="267" mass="28884">MPRRAGRFSSFRCRILNVSFREAIMESEFAHHHSLTYSHAKFSPRGGIMFCRRGALAALSIGFIALTACSSDAADETTPANAPSVETVQEPETPSPTPPARNDRGDLIKEIGEPAGVGNIDAESPTISFTVDSVEETECTDPLWTPDDLAAEGNRLIAVDITAITQPASGEHQDSWDELYGEIDLTNEWISFGADGQRMNDAQSFATMMCLSSSEQLPSQIGPGESVQGVVVLEVSDRAGEIAFRPWWLDGGWTWSYDLDGPEGLGA</sequence>
<organism evidence="2 3">
    <name type="scientific">Citricoccus muralis</name>
    <dbReference type="NCBI Taxonomy" id="169134"/>
    <lineage>
        <taxon>Bacteria</taxon>
        <taxon>Bacillati</taxon>
        <taxon>Actinomycetota</taxon>
        <taxon>Actinomycetes</taxon>
        <taxon>Micrococcales</taxon>
        <taxon>Micrococcaceae</taxon>
        <taxon>Citricoccus</taxon>
    </lineage>
</organism>
<dbReference type="Proteomes" id="UP001219037">
    <property type="component" value="Chromosome"/>
</dbReference>